<protein>
    <submittedName>
        <fullName evidence="2">Uncharacterized protein</fullName>
    </submittedName>
</protein>
<dbReference type="HOGENOM" id="CLU_020645_0_0_1"/>
<name>G3B156_CANTC</name>
<feature type="compositionally biased region" description="Polar residues" evidence="1">
    <location>
        <begin position="24"/>
        <end position="38"/>
    </location>
</feature>
<feature type="region of interest" description="Disordered" evidence="1">
    <location>
        <begin position="1"/>
        <end position="47"/>
    </location>
</feature>
<dbReference type="eggNOG" id="ENOG502S8WJ">
    <property type="taxonomic scope" value="Eukaryota"/>
</dbReference>
<dbReference type="Proteomes" id="UP000000707">
    <property type="component" value="Unassembled WGS sequence"/>
</dbReference>
<evidence type="ECO:0000313" key="2">
    <source>
        <dbReference type="EMBL" id="EGV64883.1"/>
    </source>
</evidence>
<dbReference type="STRING" id="590646.G3B156"/>
<gene>
    <name evidence="2" type="ORF">CANTEDRAFT_97700</name>
</gene>
<organism evidence="3">
    <name type="scientific">Candida tenuis (strain ATCC 10573 / BCRC 21748 / CBS 615 / JCM 9827 / NBRC 10315 / NRRL Y-1498 / VKM Y-70)</name>
    <name type="common">Yeast</name>
    <name type="synonym">Yamadazyma tenuis</name>
    <dbReference type="NCBI Taxonomy" id="590646"/>
    <lineage>
        <taxon>Eukaryota</taxon>
        <taxon>Fungi</taxon>
        <taxon>Dikarya</taxon>
        <taxon>Ascomycota</taxon>
        <taxon>Saccharomycotina</taxon>
        <taxon>Pichiomycetes</taxon>
        <taxon>Debaryomycetaceae</taxon>
        <taxon>Yamadazyma</taxon>
    </lineage>
</organism>
<keyword evidence="3" id="KW-1185">Reference proteome</keyword>
<dbReference type="OrthoDB" id="349045at2759"/>
<feature type="compositionally biased region" description="Polar residues" evidence="1">
    <location>
        <begin position="231"/>
        <end position="246"/>
    </location>
</feature>
<accession>G3B156</accession>
<proteinExistence type="predicted"/>
<feature type="region of interest" description="Disordered" evidence="1">
    <location>
        <begin position="754"/>
        <end position="793"/>
    </location>
</feature>
<feature type="compositionally biased region" description="Polar residues" evidence="1">
    <location>
        <begin position="115"/>
        <end position="126"/>
    </location>
</feature>
<dbReference type="AlphaFoldDB" id="G3B156"/>
<feature type="compositionally biased region" description="Basic and acidic residues" evidence="1">
    <location>
        <begin position="248"/>
        <end position="260"/>
    </location>
</feature>
<feature type="compositionally biased region" description="Basic residues" evidence="1">
    <location>
        <begin position="102"/>
        <end position="113"/>
    </location>
</feature>
<feature type="compositionally biased region" description="Acidic residues" evidence="1">
    <location>
        <begin position="755"/>
        <end position="793"/>
    </location>
</feature>
<sequence length="793" mass="89087">MDLSIDPNIQHHHHSDNSTEDVDTNTSPVDSHVVTSSDAPGDGNLDHVFTLNEYMKSDNDEEVDGGESNELEMIDFSVGDDASDKSTGLVDPKPSLVEYKHKEKAQRLGRPRNHVLNNIKTSPEESNQNEEKSKYMLYRLDDQPVEGPGSRGGKGDVRQKKGKITSDTLRKRKQKQAQLSFGSTGIKLLKKDTHEEEIDKDVTTEKGVVAPEKKIVKVEQNPKSVVALDTESASTEAPKKANNSVAKSGEKKKPSKEKHVVSASRTTVLNGRNKLTRQFPGPVIGLYYDLYDENVMNSAENKIASTEELALGFNVKKAPYASDVIFLVSYISKFKDIIALGNIGPQDIEKGICLEDEAEEPQEVSPLMNELFCRLVTLVLNRKPDVNPKYQGKAVSELKAVCTSLGLPYEWKDSNEMYQKFTVEEDPANIVDESNPDILIKEGYVFKPPYVYENPFNDKQGFEKLGFPGISSGIDRLIMLRTLAQWSLTASNEIKAAIVDFLQKQDIPGDKETFYASRAVLKGFKHTEDLTTEINNKIAKKKYSEDNESVARYVEPVADPMDHPLRLRLDEMIAGDVGFNVGRFFFVRVSNESDGGVSSVKKMKHIWSDLSSMRASYASRFKFYVQDTHKLLVDRLNGEGIEFTESGEEKTSEKLSAESIDSHYYEVASNSEQLELFVMHLEAKLGISVTGDIVSIIPSSSVIYKPVKALYEYLFGMLPLLKQQESLRAEARSSRKRTVDYSDVNASKKMKVYLEDDVEEQHEEPDDDEDADFHEDLDEIAQIDDDEDDDYQD</sequence>
<evidence type="ECO:0000313" key="3">
    <source>
        <dbReference type="Proteomes" id="UP000000707"/>
    </source>
</evidence>
<feature type="compositionally biased region" description="Basic and acidic residues" evidence="1">
    <location>
        <begin position="129"/>
        <end position="142"/>
    </location>
</feature>
<feature type="region of interest" description="Disordered" evidence="1">
    <location>
        <begin position="227"/>
        <end position="263"/>
    </location>
</feature>
<reference evidence="2 3" key="1">
    <citation type="journal article" date="2011" name="Proc. Natl. Acad. Sci. U.S.A.">
        <title>Comparative genomics of xylose-fermenting fungi for enhanced biofuel production.</title>
        <authorList>
            <person name="Wohlbach D.J."/>
            <person name="Kuo A."/>
            <person name="Sato T.K."/>
            <person name="Potts K.M."/>
            <person name="Salamov A.A."/>
            <person name="LaButti K.M."/>
            <person name="Sun H."/>
            <person name="Clum A."/>
            <person name="Pangilinan J.L."/>
            <person name="Lindquist E.A."/>
            <person name="Lucas S."/>
            <person name="Lapidus A."/>
            <person name="Jin M."/>
            <person name="Gunawan C."/>
            <person name="Balan V."/>
            <person name="Dale B.E."/>
            <person name="Jeffries T.W."/>
            <person name="Zinkel R."/>
            <person name="Barry K.W."/>
            <person name="Grigoriev I.V."/>
            <person name="Gasch A.P."/>
        </authorList>
    </citation>
    <scope>NUCLEOTIDE SEQUENCE [LARGE SCALE GENOMIC DNA]</scope>
    <source>
        <strain evidence="3">ATCC 10573 / BCRC 21748 / CBS 615 / JCM 9827 / NBRC 10315 / NRRL Y-1498 / VKM Y-70</strain>
    </source>
</reference>
<feature type="region of interest" description="Disordered" evidence="1">
    <location>
        <begin position="78"/>
        <end position="180"/>
    </location>
</feature>
<dbReference type="EMBL" id="GL996515">
    <property type="protein sequence ID" value="EGV64883.1"/>
    <property type="molecule type" value="Genomic_DNA"/>
</dbReference>
<evidence type="ECO:0000256" key="1">
    <source>
        <dbReference type="SAM" id="MobiDB-lite"/>
    </source>
</evidence>